<dbReference type="KEGG" id="hsw:Hsw_1848"/>
<dbReference type="EMBL" id="CP007145">
    <property type="protein sequence ID" value="AHJ97443.1"/>
    <property type="molecule type" value="Genomic_DNA"/>
</dbReference>
<name>W8EY21_9BACT</name>
<dbReference type="AlphaFoldDB" id="W8EY21"/>
<proteinExistence type="predicted"/>
<keyword evidence="2" id="KW-1185">Reference proteome</keyword>
<dbReference type="STRING" id="1227739.Hsw_1848"/>
<dbReference type="PATRIC" id="fig|1227739.3.peg.2068"/>
<accession>W8EY21</accession>
<dbReference type="Proteomes" id="UP000019423">
    <property type="component" value="Chromosome"/>
</dbReference>
<organism evidence="1 2">
    <name type="scientific">Hymenobacter swuensis DY53</name>
    <dbReference type="NCBI Taxonomy" id="1227739"/>
    <lineage>
        <taxon>Bacteria</taxon>
        <taxon>Pseudomonadati</taxon>
        <taxon>Bacteroidota</taxon>
        <taxon>Cytophagia</taxon>
        <taxon>Cytophagales</taxon>
        <taxon>Hymenobacteraceae</taxon>
        <taxon>Hymenobacter</taxon>
    </lineage>
</organism>
<evidence type="ECO:0000313" key="2">
    <source>
        <dbReference type="Proteomes" id="UP000019423"/>
    </source>
</evidence>
<evidence type="ECO:0000313" key="1">
    <source>
        <dbReference type="EMBL" id="AHJ97443.1"/>
    </source>
</evidence>
<dbReference type="eggNOG" id="ENOG5032ZKA">
    <property type="taxonomic scope" value="Bacteria"/>
</dbReference>
<protein>
    <submittedName>
        <fullName evidence="1">Uncharacterized protein</fullName>
    </submittedName>
</protein>
<reference evidence="1 2" key="1">
    <citation type="submission" date="2014-01" db="EMBL/GenBank/DDBJ databases">
        <title>Complete genome sequence of ionizing-radiation resistance bacterium Hymenobacter swuensis DY53.</title>
        <authorList>
            <person name="Jung J.-H."/>
            <person name="Jeong S.-W."/>
            <person name="Joe M.-H."/>
            <person name="Cho y.-j."/>
            <person name="Kim M.-K."/>
            <person name="Lim S.-Y."/>
        </authorList>
    </citation>
    <scope>NUCLEOTIDE SEQUENCE [LARGE SCALE GENOMIC DNA]</scope>
    <source>
        <strain evidence="1 2">DY53</strain>
    </source>
</reference>
<sequence>MLLLGGLAFFVAPLTGFGQSSATDSTLLVASVKSASSHYTAAISNNSELFNGPEYVFYNKALQKTKGHPFFETDQPQKGSVLYNGASFSDVPLLYDIKLDQLITFYPVSLLKIQLITPSVGSFSVNNHSFIYLSEDKEANFTAGFYELLVSGEASVIARRVKETEKSIQGGQIEYSFIERDKYYIRYNEKPSLVSSAADITRLFPDQKKELQKFVKSNRLRFKKNSREKDMIQLVSYYNALSK</sequence>
<gene>
    <name evidence="1" type="ORF">Hsw_1848</name>
</gene>
<dbReference type="HOGENOM" id="CLU_098650_0_0_10"/>